<reference evidence="1" key="1">
    <citation type="submission" date="2020-11" db="EMBL/GenBank/DDBJ databases">
        <authorList>
            <consortium name="DOE Joint Genome Institute"/>
            <person name="Ahrendt S."/>
            <person name="Riley R."/>
            <person name="Andreopoulos W."/>
            <person name="Labutti K."/>
            <person name="Pangilinan J."/>
            <person name="Ruiz-Duenas F.J."/>
            <person name="Barrasa J.M."/>
            <person name="Sanchez-Garcia M."/>
            <person name="Camarero S."/>
            <person name="Miyauchi S."/>
            <person name="Serrano A."/>
            <person name="Linde D."/>
            <person name="Babiker R."/>
            <person name="Drula E."/>
            <person name="Ayuso-Fernandez I."/>
            <person name="Pacheco R."/>
            <person name="Padilla G."/>
            <person name="Ferreira P."/>
            <person name="Barriuso J."/>
            <person name="Kellner H."/>
            <person name="Castanera R."/>
            <person name="Alfaro M."/>
            <person name="Ramirez L."/>
            <person name="Pisabarro A.G."/>
            <person name="Kuo A."/>
            <person name="Tritt A."/>
            <person name="Lipzen A."/>
            <person name="He G."/>
            <person name="Yan M."/>
            <person name="Ng V."/>
            <person name="Cullen D."/>
            <person name="Martin F."/>
            <person name="Rosso M.-N."/>
            <person name="Henrissat B."/>
            <person name="Hibbett D."/>
            <person name="Martinez A.T."/>
            <person name="Grigoriev I.V."/>
        </authorList>
    </citation>
    <scope>NUCLEOTIDE SEQUENCE</scope>
    <source>
        <strain evidence="1">CBS 506.95</strain>
    </source>
</reference>
<dbReference type="Proteomes" id="UP000807306">
    <property type="component" value="Unassembled WGS sequence"/>
</dbReference>
<dbReference type="EMBL" id="MU157850">
    <property type="protein sequence ID" value="KAF9528808.1"/>
    <property type="molecule type" value="Genomic_DNA"/>
</dbReference>
<sequence>MTLPSELHDLIIDQLAVSDPDSGDTLAGSTLVDRQIALASCLMVSHSFRERSLLYLFKVLKIKGSALHVIPQVILLIAILEGESCLNTSSMPPASQFIQEFHLAPEGVCFKDLESAKLFSTLLRLIWTRMKQGFGPKKFVVSLPRTIWNETVPSLKDEMTTLAQSPHLKHLDIKELSLIPPSLIHESHIIGLSLTRTRYWTKETIPLPTDLESIRPPQLTQLECCGFIPELARPEFSSICKTLFAKLKSFRWISLEFQLKNNLKQILLLSASSLEKLDINCMFYSELDNIENLAAMVNLQRLRLEIHYVHSGSKLGLENFFNIKTPASKLQNIHFTFKTAFKSLQNRDGSPFSALFELKDSCQFLDHSLSSLQYPVLREVLVAVKVGYLANDQRSWSSAEDIRFSAMEELCIYFPRLIACTRIRFIPIVTFHI</sequence>
<evidence type="ECO:0000313" key="2">
    <source>
        <dbReference type="Proteomes" id="UP000807306"/>
    </source>
</evidence>
<keyword evidence="2" id="KW-1185">Reference proteome</keyword>
<dbReference type="InterPro" id="IPR032675">
    <property type="entry name" value="LRR_dom_sf"/>
</dbReference>
<dbReference type="Gene3D" id="3.80.10.10">
    <property type="entry name" value="Ribonuclease Inhibitor"/>
    <property type="match status" value="1"/>
</dbReference>
<gene>
    <name evidence="1" type="ORF">CPB83DRAFT_906566</name>
</gene>
<evidence type="ECO:0000313" key="1">
    <source>
        <dbReference type="EMBL" id="KAF9528808.1"/>
    </source>
</evidence>
<protein>
    <submittedName>
        <fullName evidence="1">Uncharacterized protein</fullName>
    </submittedName>
</protein>
<name>A0A9P6EH50_9AGAR</name>
<proteinExistence type="predicted"/>
<comment type="caution">
    <text evidence="1">The sequence shown here is derived from an EMBL/GenBank/DDBJ whole genome shotgun (WGS) entry which is preliminary data.</text>
</comment>
<dbReference type="SUPFAM" id="SSF52047">
    <property type="entry name" value="RNI-like"/>
    <property type="match status" value="1"/>
</dbReference>
<dbReference type="AlphaFoldDB" id="A0A9P6EH50"/>
<organism evidence="1 2">
    <name type="scientific">Crepidotus variabilis</name>
    <dbReference type="NCBI Taxonomy" id="179855"/>
    <lineage>
        <taxon>Eukaryota</taxon>
        <taxon>Fungi</taxon>
        <taxon>Dikarya</taxon>
        <taxon>Basidiomycota</taxon>
        <taxon>Agaricomycotina</taxon>
        <taxon>Agaricomycetes</taxon>
        <taxon>Agaricomycetidae</taxon>
        <taxon>Agaricales</taxon>
        <taxon>Agaricineae</taxon>
        <taxon>Crepidotaceae</taxon>
        <taxon>Crepidotus</taxon>
    </lineage>
</organism>
<accession>A0A9P6EH50</accession>